<keyword evidence="2" id="KW-1185">Reference proteome</keyword>
<reference evidence="1 2" key="1">
    <citation type="submission" date="2017-12" db="EMBL/GenBank/DDBJ databases">
        <authorList>
            <person name="Pombert J.-F."/>
            <person name="Haag K.L."/>
            <person name="Ebert D."/>
        </authorList>
    </citation>
    <scope>NUCLEOTIDE SEQUENCE [LARGE SCALE GENOMIC DNA]</scope>
    <source>
        <strain evidence="1">BE-OM-2</strain>
    </source>
</reference>
<organism evidence="1 2">
    <name type="scientific">Hamiltosporidium magnivora</name>
    <dbReference type="NCBI Taxonomy" id="148818"/>
    <lineage>
        <taxon>Eukaryota</taxon>
        <taxon>Fungi</taxon>
        <taxon>Fungi incertae sedis</taxon>
        <taxon>Microsporidia</taxon>
        <taxon>Dubosqiidae</taxon>
        <taxon>Hamiltosporidium</taxon>
    </lineage>
</organism>
<proteinExistence type="predicted"/>
<accession>A0A4V2JTK1</accession>
<evidence type="ECO:0000313" key="1">
    <source>
        <dbReference type="EMBL" id="TBT96591.1"/>
    </source>
</evidence>
<protein>
    <submittedName>
        <fullName evidence="1">Uncharacterized protein</fullName>
    </submittedName>
</protein>
<name>A0A4V2JTK1_9MICR</name>
<evidence type="ECO:0000313" key="2">
    <source>
        <dbReference type="Proteomes" id="UP000291404"/>
    </source>
</evidence>
<dbReference type="AlphaFoldDB" id="A0A4V2JTK1"/>
<gene>
    <name evidence="1" type="ORF">CWI36_3534p0010</name>
</gene>
<dbReference type="VEuPathDB" id="MicrosporidiaDB:CWI36_3534p0010"/>
<feature type="non-terminal residue" evidence="1">
    <location>
        <position position="129"/>
    </location>
</feature>
<dbReference type="VEuPathDB" id="MicrosporidiaDB:CWI39_0174p0010"/>
<comment type="caution">
    <text evidence="1">The sequence shown here is derived from an EMBL/GenBank/DDBJ whole genome shotgun (WGS) entry which is preliminary data.</text>
</comment>
<dbReference type="EMBL" id="PITI01003534">
    <property type="protein sequence ID" value="TBT96591.1"/>
    <property type="molecule type" value="Genomic_DNA"/>
</dbReference>
<sequence>MILNTHKTNQEDVILSMQVIQVMVLKKAQYFKDQDVCDLFTAEQALQFEPSPRKQKRRLTNEKNSPRLLENPQWNITIKMKLENEEAFKNDFLKQLLDSEILKIKSEDMNLPENKRYTLTVEYPIATET</sequence>
<dbReference type="Proteomes" id="UP000291404">
    <property type="component" value="Unassembled WGS sequence"/>
</dbReference>